<sequence>MSDTLKIVTIQSDLVWENPEQNREQFGKKIKAIAESVDIIVLPEMFTSGFTMHPEHVAETMHGKTIKWLQALAKDKDAAITGSLVIKETDAFYNRMVFVHPNGDIETYNKRHTFTLAGEEKAYYKGEKQLIVSYKNWRICPLVCYDLRFPVWARNTQNYDVLIYVANWPKVRIKAWDVLLQARAIENMSYCVGVNRVGFDNKNNEYSGHTAVYNVLGEKLSETLPNIATTEMVTLYKCHIEKNRRHLGFLKDRDNFNLIM</sequence>
<protein>
    <submittedName>
        <fullName evidence="2">Nitrilase family protein</fullName>
    </submittedName>
</protein>
<dbReference type="InterPro" id="IPR003010">
    <property type="entry name" value="C-N_Hydrolase"/>
</dbReference>
<gene>
    <name evidence="2" type="ORF">ES677_10305</name>
</gene>
<evidence type="ECO:0000313" key="3">
    <source>
        <dbReference type="Proteomes" id="UP000323621"/>
    </source>
</evidence>
<dbReference type="PANTHER" id="PTHR47799:SF1">
    <property type="entry name" value="OMEGA-AMIDASE YAFV"/>
    <property type="match status" value="1"/>
</dbReference>
<comment type="caution">
    <text evidence="2">The sequence shown here is derived from an EMBL/GenBank/DDBJ whole genome shotgun (WGS) entry which is preliminary data.</text>
</comment>
<dbReference type="InterPro" id="IPR036526">
    <property type="entry name" value="C-N_Hydrolase_sf"/>
</dbReference>
<dbReference type="PANTHER" id="PTHR47799">
    <property type="entry name" value="OMEGA-AMIDASE YAFV"/>
    <property type="match status" value="1"/>
</dbReference>
<dbReference type="RefSeq" id="WP_148381194.1">
    <property type="nucleotide sequence ID" value="NZ_VSKN01000013.1"/>
</dbReference>
<reference evidence="2 3" key="1">
    <citation type="submission" date="2019-08" db="EMBL/GenBank/DDBJ databases">
        <title>Genomes of Antarctic Bizionia species.</title>
        <authorList>
            <person name="Bowman J.P."/>
        </authorList>
    </citation>
    <scope>NUCLEOTIDE SEQUENCE [LARGE SCALE GENOMIC DNA]</scope>
    <source>
        <strain evidence="2 3">IC164</strain>
    </source>
</reference>
<dbReference type="SUPFAM" id="SSF56317">
    <property type="entry name" value="Carbon-nitrogen hydrolase"/>
    <property type="match status" value="1"/>
</dbReference>
<dbReference type="Gene3D" id="3.60.110.10">
    <property type="entry name" value="Carbon-nitrogen hydrolase"/>
    <property type="match status" value="1"/>
</dbReference>
<evidence type="ECO:0000259" key="1">
    <source>
        <dbReference type="PROSITE" id="PS50263"/>
    </source>
</evidence>
<accession>A0ABY3M979</accession>
<dbReference type="Proteomes" id="UP000323621">
    <property type="component" value="Unassembled WGS sequence"/>
</dbReference>
<dbReference type="Pfam" id="PF00795">
    <property type="entry name" value="CN_hydrolase"/>
    <property type="match status" value="1"/>
</dbReference>
<feature type="domain" description="CN hydrolase" evidence="1">
    <location>
        <begin position="5"/>
        <end position="237"/>
    </location>
</feature>
<evidence type="ECO:0000313" key="2">
    <source>
        <dbReference type="EMBL" id="TYC11298.1"/>
    </source>
</evidence>
<keyword evidence="3" id="KW-1185">Reference proteome</keyword>
<dbReference type="PROSITE" id="PS50263">
    <property type="entry name" value="CN_HYDROLASE"/>
    <property type="match status" value="1"/>
</dbReference>
<dbReference type="CDD" id="cd07575">
    <property type="entry name" value="Xc-1258_like"/>
    <property type="match status" value="1"/>
</dbReference>
<dbReference type="EMBL" id="VSKN01000013">
    <property type="protein sequence ID" value="TYC11298.1"/>
    <property type="molecule type" value="Genomic_DNA"/>
</dbReference>
<name>A0ABY3M979_9FLAO</name>
<proteinExistence type="predicted"/>
<organism evidence="2 3">
    <name type="scientific">Bizionia gelidisalsuginis</name>
    <dbReference type="NCBI Taxonomy" id="291188"/>
    <lineage>
        <taxon>Bacteria</taxon>
        <taxon>Pseudomonadati</taxon>
        <taxon>Bacteroidota</taxon>
        <taxon>Flavobacteriia</taxon>
        <taxon>Flavobacteriales</taxon>
        <taxon>Flavobacteriaceae</taxon>
        <taxon>Bizionia</taxon>
    </lineage>
</organism>
<dbReference type="InterPro" id="IPR052737">
    <property type="entry name" value="Omega-amidase_YafV"/>
</dbReference>